<dbReference type="InterPro" id="IPR020991">
    <property type="entry name" value="Connector_podovirus"/>
</dbReference>
<keyword evidence="5" id="KW-1185">Reference proteome</keyword>
<evidence type="ECO:0000256" key="3">
    <source>
        <dbReference type="ARBA" id="ARBA00023219"/>
    </source>
</evidence>
<keyword evidence="3" id="KW-0231">Viral genome packaging</keyword>
<dbReference type="RefSeq" id="WP_211870021.1">
    <property type="nucleotide sequence ID" value="NZ_JAAEDI010000018.1"/>
</dbReference>
<accession>A0ABS5EK08</accession>
<evidence type="ECO:0000313" key="4">
    <source>
        <dbReference type="EMBL" id="MBR0651352.1"/>
    </source>
</evidence>
<evidence type="ECO:0000256" key="1">
    <source>
        <dbReference type="ARBA" id="ARBA00004328"/>
    </source>
</evidence>
<comment type="caution">
    <text evidence="4">The sequence shown here is derived from an EMBL/GenBank/DDBJ whole genome shotgun (WGS) entry which is preliminary data.</text>
</comment>
<comment type="subcellular location">
    <subcellularLocation>
        <location evidence="1">Virion</location>
    </subcellularLocation>
</comment>
<gene>
    <name evidence="4" type="ORF">GXW78_16890</name>
</gene>
<protein>
    <submittedName>
        <fullName evidence="4">Uncharacterized protein</fullName>
    </submittedName>
</protein>
<evidence type="ECO:0000313" key="5">
    <source>
        <dbReference type="Proteomes" id="UP000698752"/>
    </source>
</evidence>
<sequence length="547" mass="59754">MAAMDVEALIKRYERADQKRQAFAALMRDCYAYAMPERDAWSSYGYGQDRNSVMIFDSTAVVAVPRFANRLQQALFPPQQRWAQLALPPEIAEEEGAEAEKANLEAATDLMFRHIHQSNFDAAISEWGQDLAAGVGALLVENGRFGQRRTRGPLLRFEAVPSALVAFDEGPFGGVEGVFFTQRMPARLVQRKYADAKRLPPEFQRLLHDKPDDEVELLQCTYYDAKADIYRFEVLLKAEKARIVDRKYRTNPWIITRWTKAPGEIHGRGPLMQALPDIRTVNKLMELALKSGALGVGGVWTAVDDGVLNPDTIRIAPGVVIPVGSNATGGRGPSLRALEMPGNFTLNEAMQDKMKTSIRQMLFDDPLPPEVQAGLTATEVVERVRRFQADTGAFGRLQADAVTPLIARIIDILDEAGTFAAPRYAGLMKSLQDEAVRIQATSPLSQAQDRADVQSVMMLIQGMASMGELGAQLLQRAIKLDDAGRYIAIRAGVPQVLIPSEKDVAAQNQAQGEAAQTEQALTSPVVAQLAGALGNAASRAVGGEKAA</sequence>
<organism evidence="4 5">
    <name type="scientific">Neoroseomonas terrae</name>
    <dbReference type="NCBI Taxonomy" id="424799"/>
    <lineage>
        <taxon>Bacteria</taxon>
        <taxon>Pseudomonadati</taxon>
        <taxon>Pseudomonadota</taxon>
        <taxon>Alphaproteobacteria</taxon>
        <taxon>Acetobacterales</taxon>
        <taxon>Acetobacteraceae</taxon>
        <taxon>Neoroseomonas</taxon>
    </lineage>
</organism>
<name>A0ABS5EK08_9PROT</name>
<dbReference type="Pfam" id="PF12236">
    <property type="entry name" value="Head-tail_con"/>
    <property type="match status" value="1"/>
</dbReference>
<evidence type="ECO:0000256" key="2">
    <source>
        <dbReference type="ARBA" id="ARBA00022612"/>
    </source>
</evidence>
<reference evidence="5" key="1">
    <citation type="journal article" date="2021" name="Syst. Appl. Microbiol.">
        <title>Roseomonas hellenica sp. nov., isolated from roots of wild-growing Alkanna tinctoria.</title>
        <authorList>
            <person name="Rat A."/>
            <person name="Naranjo H.D."/>
            <person name="Lebbe L."/>
            <person name="Cnockaert M."/>
            <person name="Krigas N."/>
            <person name="Grigoriadou K."/>
            <person name="Maloupa E."/>
            <person name="Willems A."/>
        </authorList>
    </citation>
    <scope>NUCLEOTIDE SEQUENCE [LARGE SCALE GENOMIC DNA]</scope>
    <source>
        <strain evidence="5">LMG 31159</strain>
    </source>
</reference>
<proteinExistence type="predicted"/>
<dbReference type="EMBL" id="JAAEDI010000018">
    <property type="protein sequence ID" value="MBR0651352.1"/>
    <property type="molecule type" value="Genomic_DNA"/>
</dbReference>
<keyword evidence="2" id="KW-1188">Viral release from host cell</keyword>
<dbReference type="Proteomes" id="UP000698752">
    <property type="component" value="Unassembled WGS sequence"/>
</dbReference>